<organism evidence="2 3">
    <name type="scientific">Nocardioides zeicaulis</name>
    <dbReference type="NCBI Taxonomy" id="1776857"/>
    <lineage>
        <taxon>Bacteria</taxon>
        <taxon>Bacillati</taxon>
        <taxon>Actinomycetota</taxon>
        <taxon>Actinomycetes</taxon>
        <taxon>Propionibacteriales</taxon>
        <taxon>Nocardioidaceae</taxon>
        <taxon>Nocardioides</taxon>
    </lineage>
</organism>
<evidence type="ECO:0000313" key="2">
    <source>
        <dbReference type="EMBL" id="MFC0223173.1"/>
    </source>
</evidence>
<dbReference type="InterPro" id="IPR002347">
    <property type="entry name" value="SDR_fam"/>
</dbReference>
<dbReference type="InterPro" id="IPR050259">
    <property type="entry name" value="SDR"/>
</dbReference>
<proteinExistence type="inferred from homology"/>
<comment type="caution">
    <text evidence="2">The sequence shown here is derived from an EMBL/GenBank/DDBJ whole genome shotgun (WGS) entry which is preliminary data.</text>
</comment>
<protein>
    <submittedName>
        <fullName evidence="2">SDR family NAD(P)-dependent oxidoreductase</fullName>
        <ecNumber evidence="2">1.1.1.-</ecNumber>
    </submittedName>
</protein>
<dbReference type="RefSeq" id="WP_378518929.1">
    <property type="nucleotide sequence ID" value="NZ_CBCSDI010000008.1"/>
</dbReference>
<sequence>MSTTTRTRAAVVTGSAGGIGAGITDSLLAAGWHVLATDVDDALLASFAAERTAHADMLRTVRADVASPADWAAVVAEADAWVGGIDALVNNAGISPKHDGRKLLTAAIPPEEWERVIAINLTGAFHGLQAVLEPMVERGWGRIVNLSSQAAHTGARVAGAHYGSTKAALLGLTRTVAHEYGPSGITSNAITPGRIETPMAAGVSAEVNEGWRRAIPVGRLGTPADIGAMAAFLLSDEAAFVNGATFDVNGGSRMG</sequence>
<accession>A0ABV6E2G2</accession>
<dbReference type="Pfam" id="PF13561">
    <property type="entry name" value="adh_short_C2"/>
    <property type="match status" value="1"/>
</dbReference>
<dbReference type="EMBL" id="JBHLXH010000001">
    <property type="protein sequence ID" value="MFC0223173.1"/>
    <property type="molecule type" value="Genomic_DNA"/>
</dbReference>
<keyword evidence="3" id="KW-1185">Reference proteome</keyword>
<dbReference type="GO" id="GO:0016491">
    <property type="term" value="F:oxidoreductase activity"/>
    <property type="evidence" value="ECO:0007669"/>
    <property type="project" value="UniProtKB-KW"/>
</dbReference>
<dbReference type="PANTHER" id="PTHR42879:SF2">
    <property type="entry name" value="3-OXOACYL-[ACYL-CARRIER-PROTEIN] REDUCTASE FABG"/>
    <property type="match status" value="1"/>
</dbReference>
<keyword evidence="2" id="KW-0560">Oxidoreductase</keyword>
<dbReference type="PRINTS" id="PR00080">
    <property type="entry name" value="SDRFAMILY"/>
</dbReference>
<gene>
    <name evidence="2" type="ORF">ACFFJG_11840</name>
</gene>
<dbReference type="PANTHER" id="PTHR42879">
    <property type="entry name" value="3-OXOACYL-(ACYL-CARRIER-PROTEIN) REDUCTASE"/>
    <property type="match status" value="1"/>
</dbReference>
<evidence type="ECO:0000256" key="1">
    <source>
        <dbReference type="ARBA" id="ARBA00006484"/>
    </source>
</evidence>
<dbReference type="InterPro" id="IPR036291">
    <property type="entry name" value="NAD(P)-bd_dom_sf"/>
</dbReference>
<reference evidence="2 3" key="1">
    <citation type="submission" date="2024-09" db="EMBL/GenBank/DDBJ databases">
        <authorList>
            <person name="Sun Q."/>
            <person name="Mori K."/>
        </authorList>
    </citation>
    <scope>NUCLEOTIDE SEQUENCE [LARGE SCALE GENOMIC DNA]</scope>
    <source>
        <strain evidence="2 3">CCM 8654</strain>
    </source>
</reference>
<dbReference type="PRINTS" id="PR00081">
    <property type="entry name" value="GDHRDH"/>
</dbReference>
<name>A0ABV6E2G2_9ACTN</name>
<dbReference type="EC" id="1.1.1.-" evidence="2"/>
<dbReference type="Gene3D" id="3.40.50.720">
    <property type="entry name" value="NAD(P)-binding Rossmann-like Domain"/>
    <property type="match status" value="1"/>
</dbReference>
<comment type="similarity">
    <text evidence="1">Belongs to the short-chain dehydrogenases/reductases (SDR) family.</text>
</comment>
<evidence type="ECO:0000313" key="3">
    <source>
        <dbReference type="Proteomes" id="UP001589698"/>
    </source>
</evidence>
<dbReference type="SUPFAM" id="SSF51735">
    <property type="entry name" value="NAD(P)-binding Rossmann-fold domains"/>
    <property type="match status" value="1"/>
</dbReference>
<dbReference type="Proteomes" id="UP001589698">
    <property type="component" value="Unassembled WGS sequence"/>
</dbReference>